<proteinExistence type="predicted"/>
<evidence type="ECO:0000313" key="2">
    <source>
        <dbReference type="EMBL" id="PVH95043.1"/>
    </source>
</evidence>
<dbReference type="AlphaFoldDB" id="A0A2V1DBX1"/>
<keyword evidence="3" id="KW-1185">Reference proteome</keyword>
<dbReference type="EMBL" id="KZ805510">
    <property type="protein sequence ID" value="PVH95043.1"/>
    <property type="molecule type" value="Genomic_DNA"/>
</dbReference>
<feature type="transmembrane region" description="Helical" evidence="1">
    <location>
        <begin position="60"/>
        <end position="78"/>
    </location>
</feature>
<dbReference type="Proteomes" id="UP000244855">
    <property type="component" value="Unassembled WGS sequence"/>
</dbReference>
<protein>
    <submittedName>
        <fullName evidence="2">Uncharacterized protein</fullName>
    </submittedName>
</protein>
<organism evidence="2 3">
    <name type="scientific">Periconia macrospinosa</name>
    <dbReference type="NCBI Taxonomy" id="97972"/>
    <lineage>
        <taxon>Eukaryota</taxon>
        <taxon>Fungi</taxon>
        <taxon>Dikarya</taxon>
        <taxon>Ascomycota</taxon>
        <taxon>Pezizomycotina</taxon>
        <taxon>Dothideomycetes</taxon>
        <taxon>Pleosporomycetidae</taxon>
        <taxon>Pleosporales</taxon>
        <taxon>Massarineae</taxon>
        <taxon>Periconiaceae</taxon>
        <taxon>Periconia</taxon>
    </lineage>
</organism>
<name>A0A2V1DBX1_9PLEO</name>
<keyword evidence="1" id="KW-0812">Transmembrane</keyword>
<reference evidence="2 3" key="1">
    <citation type="journal article" date="2018" name="Sci. Rep.">
        <title>Comparative genomics provides insights into the lifestyle and reveals functional heterogeneity of dark septate endophytic fungi.</title>
        <authorList>
            <person name="Knapp D.G."/>
            <person name="Nemeth J.B."/>
            <person name="Barry K."/>
            <person name="Hainaut M."/>
            <person name="Henrissat B."/>
            <person name="Johnson J."/>
            <person name="Kuo A."/>
            <person name="Lim J.H.P."/>
            <person name="Lipzen A."/>
            <person name="Nolan M."/>
            <person name="Ohm R.A."/>
            <person name="Tamas L."/>
            <person name="Grigoriev I.V."/>
            <person name="Spatafora J.W."/>
            <person name="Nagy L.G."/>
            <person name="Kovacs G.M."/>
        </authorList>
    </citation>
    <scope>NUCLEOTIDE SEQUENCE [LARGE SCALE GENOMIC DNA]</scope>
    <source>
        <strain evidence="2 3">DSE2036</strain>
    </source>
</reference>
<accession>A0A2V1DBX1</accession>
<keyword evidence="1" id="KW-1133">Transmembrane helix</keyword>
<gene>
    <name evidence="2" type="ORF">DM02DRAFT_538196</name>
</gene>
<keyword evidence="1" id="KW-0472">Membrane</keyword>
<evidence type="ECO:0000256" key="1">
    <source>
        <dbReference type="SAM" id="Phobius"/>
    </source>
</evidence>
<evidence type="ECO:0000313" key="3">
    <source>
        <dbReference type="Proteomes" id="UP000244855"/>
    </source>
</evidence>
<dbReference type="OrthoDB" id="5322539at2759"/>
<sequence length="90" mass="10659">RFGLALAFVTKACLVNATTIAYIQCIWWRCYKRAVRISALDAAFAINRNVLMFFKSRFPLEFRLVTVLAIISWYVCIFRHGRRRNRTRLI</sequence>
<feature type="non-terminal residue" evidence="2">
    <location>
        <position position="1"/>
    </location>
</feature>